<dbReference type="InterPro" id="IPR024998">
    <property type="entry name" value="DUF3906"/>
</dbReference>
<keyword evidence="2" id="KW-1185">Reference proteome</keyword>
<dbReference type="OrthoDB" id="2382322at2"/>
<proteinExistence type="predicted"/>
<evidence type="ECO:0000313" key="1">
    <source>
        <dbReference type="EMBL" id="KEK20454.1"/>
    </source>
</evidence>
<name>A0A073JZK0_9BACI</name>
<dbReference type="AlphaFoldDB" id="A0A073JZK0"/>
<reference evidence="1 2" key="1">
    <citation type="submission" date="2014-06" db="EMBL/GenBank/DDBJ databases">
        <title>Draft genome sequence of Bacillus manliponensis JCM 15802 (MCCC 1A00708).</title>
        <authorList>
            <person name="Lai Q."/>
            <person name="Liu Y."/>
            <person name="Shao Z."/>
        </authorList>
    </citation>
    <scope>NUCLEOTIDE SEQUENCE [LARGE SCALE GENOMIC DNA]</scope>
    <source>
        <strain evidence="1 2">JCM 15802</strain>
    </source>
</reference>
<protein>
    <recommendedName>
        <fullName evidence="3">DUF3906 domain-containing protein</fullName>
    </recommendedName>
</protein>
<organism evidence="1 2">
    <name type="scientific">Bacillus manliponensis</name>
    <dbReference type="NCBI Taxonomy" id="574376"/>
    <lineage>
        <taxon>Bacteria</taxon>
        <taxon>Bacillati</taxon>
        <taxon>Bacillota</taxon>
        <taxon>Bacilli</taxon>
        <taxon>Bacillales</taxon>
        <taxon>Bacillaceae</taxon>
        <taxon>Bacillus</taxon>
        <taxon>Bacillus cereus group</taxon>
    </lineage>
</organism>
<evidence type="ECO:0008006" key="3">
    <source>
        <dbReference type="Google" id="ProtNLM"/>
    </source>
</evidence>
<dbReference type="eggNOG" id="ENOG5033KFH">
    <property type="taxonomic scope" value="Bacteria"/>
</dbReference>
<dbReference type="Proteomes" id="UP000027822">
    <property type="component" value="Unassembled WGS sequence"/>
</dbReference>
<dbReference type="RefSeq" id="WP_034636519.1">
    <property type="nucleotide sequence ID" value="NZ_CBCSJC010000004.1"/>
</dbReference>
<dbReference type="EMBL" id="JOTN01000003">
    <property type="protein sequence ID" value="KEK20454.1"/>
    <property type="molecule type" value="Genomic_DNA"/>
</dbReference>
<dbReference type="Pfam" id="PF13046">
    <property type="entry name" value="DUF3906"/>
    <property type="match status" value="1"/>
</dbReference>
<comment type="caution">
    <text evidence="1">The sequence shown here is derived from an EMBL/GenBank/DDBJ whole genome shotgun (WGS) entry which is preliminary data.</text>
</comment>
<accession>A0A073JZK0</accession>
<sequence length="73" mass="8401">MDLYRFEAVVANKVVPVVVVAQSEEQAFRLVEVELEKYFLPLPEVKEISLYEKKKIRKSAAFVIGEQETILSD</sequence>
<gene>
    <name evidence="1" type="ORF">BAMA_13615</name>
</gene>
<evidence type="ECO:0000313" key="2">
    <source>
        <dbReference type="Proteomes" id="UP000027822"/>
    </source>
</evidence>
<dbReference type="STRING" id="574376.BAMA_13615"/>